<sequence length="290" mass="33107">MRAAKDLVAKWGEDSIVGFGFSITEDLKKHMSDEKFLVAYDAWMSWKREQGKLPEIGGMELAEIQLTRNQQARFSIDERGEWFCTDFAPGMVDFTGFSLAGQTLKSGGEAFAKVHIDNCELAMSKQLPVYTTFKAIKAVHVALWEVLYLPVRSTDINEDEVIAILQPVVYRQNYLEELLNALPHGLMTVVRHPVDGQREQQFQVIECNRPMSNMMRKRMRDIVGIDLPTLWPEADQEALEQVMVSVLDDGIARNFNAYYTLDSEVRNCESRITQSPWGLTVYTWDTGPQD</sequence>
<protein>
    <recommendedName>
        <fullName evidence="3">PAS domain-containing protein</fullName>
    </recommendedName>
</protein>
<dbReference type="AlphaFoldDB" id="A0A285NEC4"/>
<proteinExistence type="predicted"/>
<dbReference type="Gene3D" id="3.30.450.20">
    <property type="entry name" value="PAS domain"/>
    <property type="match status" value="1"/>
</dbReference>
<evidence type="ECO:0008006" key="3">
    <source>
        <dbReference type="Google" id="ProtNLM"/>
    </source>
</evidence>
<dbReference type="SUPFAM" id="SSF55785">
    <property type="entry name" value="PYP-like sensor domain (PAS domain)"/>
    <property type="match status" value="1"/>
</dbReference>
<accession>A0A285NEC4</accession>
<dbReference type="Proteomes" id="UP000219439">
    <property type="component" value="Unassembled WGS sequence"/>
</dbReference>
<keyword evidence="2" id="KW-1185">Reference proteome</keyword>
<name>A0A285NEC4_9HYPH</name>
<gene>
    <name evidence="1" type="ORF">SAMN06265368_0262</name>
</gene>
<dbReference type="InterPro" id="IPR035965">
    <property type="entry name" value="PAS-like_dom_sf"/>
</dbReference>
<organism evidence="1 2">
    <name type="scientific">Cohaesibacter gelatinilyticus</name>
    <dbReference type="NCBI Taxonomy" id="372072"/>
    <lineage>
        <taxon>Bacteria</taxon>
        <taxon>Pseudomonadati</taxon>
        <taxon>Pseudomonadota</taxon>
        <taxon>Alphaproteobacteria</taxon>
        <taxon>Hyphomicrobiales</taxon>
        <taxon>Cohaesibacteraceae</taxon>
    </lineage>
</organism>
<evidence type="ECO:0000313" key="2">
    <source>
        <dbReference type="Proteomes" id="UP000219439"/>
    </source>
</evidence>
<dbReference type="EMBL" id="OBEL01000001">
    <property type="protein sequence ID" value="SNZ06001.1"/>
    <property type="molecule type" value="Genomic_DNA"/>
</dbReference>
<reference evidence="1 2" key="1">
    <citation type="submission" date="2017-09" db="EMBL/GenBank/DDBJ databases">
        <authorList>
            <person name="Ehlers B."/>
            <person name="Leendertz F.H."/>
        </authorList>
    </citation>
    <scope>NUCLEOTIDE SEQUENCE [LARGE SCALE GENOMIC DNA]</scope>
    <source>
        <strain evidence="1 2">DSM 18289</strain>
    </source>
</reference>
<evidence type="ECO:0000313" key="1">
    <source>
        <dbReference type="EMBL" id="SNZ06001.1"/>
    </source>
</evidence>